<protein>
    <submittedName>
        <fullName evidence="2">Uncharacterized protein</fullName>
    </submittedName>
</protein>
<accession>A0A8S3RS35</accession>
<dbReference type="OrthoDB" id="6130210at2759"/>
<feature type="compositionally biased region" description="Basic and acidic residues" evidence="1">
    <location>
        <begin position="313"/>
        <end position="323"/>
    </location>
</feature>
<dbReference type="Proteomes" id="UP000683360">
    <property type="component" value="Unassembled WGS sequence"/>
</dbReference>
<comment type="caution">
    <text evidence="2">The sequence shown here is derived from an EMBL/GenBank/DDBJ whole genome shotgun (WGS) entry which is preliminary data.</text>
</comment>
<gene>
    <name evidence="2" type="ORF">MEDL_23687</name>
</gene>
<name>A0A8S3RS35_MYTED</name>
<dbReference type="PANTHER" id="PTHR36981:SF1">
    <property type="entry name" value="P2X PURINORECEPTOR 7 INTRACELLULAR DOMAIN-CONTAINING PROTEIN"/>
    <property type="match status" value="1"/>
</dbReference>
<reference evidence="2" key="1">
    <citation type="submission" date="2021-03" db="EMBL/GenBank/DDBJ databases">
        <authorList>
            <person name="Bekaert M."/>
        </authorList>
    </citation>
    <scope>NUCLEOTIDE SEQUENCE</scope>
</reference>
<dbReference type="AlphaFoldDB" id="A0A8S3RS35"/>
<feature type="region of interest" description="Disordered" evidence="1">
    <location>
        <begin position="313"/>
        <end position="344"/>
    </location>
</feature>
<proteinExistence type="predicted"/>
<evidence type="ECO:0000256" key="1">
    <source>
        <dbReference type="SAM" id="MobiDB-lite"/>
    </source>
</evidence>
<sequence>MDSCNIHLEVIEEISQLRQQSTVDDLVTIVLVLPDQKEIRKTVSKQTKSETLHLYVEATTEIVSAKLIYCGQVLGRQQQPLASFGITGSCRMNVEEAVLEVIDMLLMKTEVGQLFSRKIIWLCASITNKRPEVVADFFLKAADNIKAFPSKIRCDPGTENGLAAAIQLTHTSDKKCNCGHCGVMPSAKECVCCCEISKIVDVKNEHPDTACITDHPGFHPVCLDIHVLNVAYYQYRQQYGEHPDHGNEGVTYIHLKSPAGKTGSSAWKTFTMSFAEYCDLVRMVNVEELTELCEQFQKQNRVQMKEEEAALRLLEEKSREPPRKRVRKVPARAFPIEDSSSHTD</sequence>
<dbReference type="EMBL" id="CAJPWZ010001200">
    <property type="protein sequence ID" value="CAG2209548.1"/>
    <property type="molecule type" value="Genomic_DNA"/>
</dbReference>
<keyword evidence="3" id="KW-1185">Reference proteome</keyword>
<organism evidence="2 3">
    <name type="scientific">Mytilus edulis</name>
    <name type="common">Blue mussel</name>
    <dbReference type="NCBI Taxonomy" id="6550"/>
    <lineage>
        <taxon>Eukaryota</taxon>
        <taxon>Metazoa</taxon>
        <taxon>Spiralia</taxon>
        <taxon>Lophotrochozoa</taxon>
        <taxon>Mollusca</taxon>
        <taxon>Bivalvia</taxon>
        <taxon>Autobranchia</taxon>
        <taxon>Pteriomorphia</taxon>
        <taxon>Mytilida</taxon>
        <taxon>Mytiloidea</taxon>
        <taxon>Mytilidae</taxon>
        <taxon>Mytilinae</taxon>
        <taxon>Mytilus</taxon>
    </lineage>
</organism>
<evidence type="ECO:0000313" key="2">
    <source>
        <dbReference type="EMBL" id="CAG2209548.1"/>
    </source>
</evidence>
<dbReference type="PANTHER" id="PTHR36981">
    <property type="entry name" value="ZGC:195170"/>
    <property type="match status" value="1"/>
</dbReference>
<evidence type="ECO:0000313" key="3">
    <source>
        <dbReference type="Proteomes" id="UP000683360"/>
    </source>
</evidence>